<dbReference type="InterPro" id="IPR039420">
    <property type="entry name" value="WalR-like"/>
</dbReference>
<name>X1PGG6_9ZZZZ</name>
<dbReference type="PROSITE" id="PS50110">
    <property type="entry name" value="RESPONSE_REGULATORY"/>
    <property type="match status" value="1"/>
</dbReference>
<dbReference type="GO" id="GO:0000160">
    <property type="term" value="P:phosphorelay signal transduction system"/>
    <property type="evidence" value="ECO:0007669"/>
    <property type="project" value="InterPro"/>
</dbReference>
<evidence type="ECO:0000256" key="1">
    <source>
        <dbReference type="ARBA" id="ARBA00023125"/>
    </source>
</evidence>
<feature type="domain" description="HTH luxR-type" evidence="3">
    <location>
        <begin position="91"/>
        <end position="156"/>
    </location>
</feature>
<dbReference type="GO" id="GO:0003677">
    <property type="term" value="F:DNA binding"/>
    <property type="evidence" value="ECO:0007669"/>
    <property type="project" value="UniProtKB-KW"/>
</dbReference>
<evidence type="ECO:0008006" key="6">
    <source>
        <dbReference type="Google" id="ProtNLM"/>
    </source>
</evidence>
<feature type="domain" description="Response regulatory" evidence="4">
    <location>
        <begin position="1"/>
        <end position="67"/>
    </location>
</feature>
<dbReference type="Pfam" id="PF00072">
    <property type="entry name" value="Response_reg"/>
    <property type="match status" value="1"/>
</dbReference>
<dbReference type="AlphaFoldDB" id="X1PGG6"/>
<feature type="compositionally biased region" description="Polar residues" evidence="2">
    <location>
        <begin position="1"/>
        <end position="21"/>
    </location>
</feature>
<protein>
    <recommendedName>
        <fullName evidence="6">HTH luxR-type domain-containing protein</fullName>
    </recommendedName>
</protein>
<dbReference type="InterPro" id="IPR000792">
    <property type="entry name" value="Tscrpt_reg_LuxR_C"/>
</dbReference>
<dbReference type="InterPro" id="IPR016032">
    <property type="entry name" value="Sig_transdc_resp-reg_C-effctor"/>
</dbReference>
<dbReference type="SUPFAM" id="SSF46894">
    <property type="entry name" value="C-terminal effector domain of the bipartite response regulators"/>
    <property type="match status" value="1"/>
</dbReference>
<dbReference type="Pfam" id="PF00196">
    <property type="entry name" value="GerE"/>
    <property type="match status" value="1"/>
</dbReference>
<evidence type="ECO:0000313" key="5">
    <source>
        <dbReference type="EMBL" id="GAI55417.1"/>
    </source>
</evidence>
<dbReference type="CDD" id="cd06170">
    <property type="entry name" value="LuxR_C_like"/>
    <property type="match status" value="1"/>
</dbReference>
<sequence length="162" mass="17791">MDSNISDCGSKEATQQINESSPGVKVAMLTDSKDEEELFSAIESGATGYLLKDMKIGDLVESIDLIERGEVVVPPSLAGKLVRKVTLKTKEAEVKDVLSQRETEILKLLAKGATNKEIAETLFITENTAKVHLKHILEKLQLRNRQQAAAYAVKQGLVTEIR</sequence>
<dbReference type="PANTHER" id="PTHR43214">
    <property type="entry name" value="TWO-COMPONENT RESPONSE REGULATOR"/>
    <property type="match status" value="1"/>
</dbReference>
<dbReference type="PRINTS" id="PR00038">
    <property type="entry name" value="HTHLUXR"/>
</dbReference>
<dbReference type="SMART" id="SM00421">
    <property type="entry name" value="HTH_LUXR"/>
    <property type="match status" value="1"/>
</dbReference>
<dbReference type="PROSITE" id="PS50043">
    <property type="entry name" value="HTH_LUXR_2"/>
    <property type="match status" value="1"/>
</dbReference>
<reference evidence="5" key="1">
    <citation type="journal article" date="2014" name="Front. Microbiol.">
        <title>High frequency of phylogenetically diverse reductive dehalogenase-homologous genes in deep subseafloor sedimentary metagenomes.</title>
        <authorList>
            <person name="Kawai M."/>
            <person name="Futagami T."/>
            <person name="Toyoda A."/>
            <person name="Takaki Y."/>
            <person name="Nishi S."/>
            <person name="Hori S."/>
            <person name="Arai W."/>
            <person name="Tsubouchi T."/>
            <person name="Morono Y."/>
            <person name="Uchiyama I."/>
            <person name="Ito T."/>
            <person name="Fujiyama A."/>
            <person name="Inagaki F."/>
            <person name="Takami H."/>
        </authorList>
    </citation>
    <scope>NUCLEOTIDE SEQUENCE</scope>
    <source>
        <strain evidence="5">Expedition CK06-06</strain>
    </source>
</reference>
<evidence type="ECO:0000259" key="4">
    <source>
        <dbReference type="PROSITE" id="PS50110"/>
    </source>
</evidence>
<proteinExistence type="predicted"/>
<feature type="region of interest" description="Disordered" evidence="2">
    <location>
        <begin position="1"/>
        <end position="25"/>
    </location>
</feature>
<feature type="non-terminal residue" evidence="5">
    <location>
        <position position="162"/>
    </location>
</feature>
<dbReference type="InterPro" id="IPR011006">
    <property type="entry name" value="CheY-like_superfamily"/>
</dbReference>
<dbReference type="Gene3D" id="3.40.50.2300">
    <property type="match status" value="1"/>
</dbReference>
<evidence type="ECO:0000256" key="2">
    <source>
        <dbReference type="SAM" id="MobiDB-lite"/>
    </source>
</evidence>
<organism evidence="5">
    <name type="scientific">marine sediment metagenome</name>
    <dbReference type="NCBI Taxonomy" id="412755"/>
    <lineage>
        <taxon>unclassified sequences</taxon>
        <taxon>metagenomes</taxon>
        <taxon>ecological metagenomes</taxon>
    </lineage>
</organism>
<dbReference type="InterPro" id="IPR001789">
    <property type="entry name" value="Sig_transdc_resp-reg_receiver"/>
</dbReference>
<dbReference type="EMBL" id="BARV01040584">
    <property type="protein sequence ID" value="GAI55417.1"/>
    <property type="molecule type" value="Genomic_DNA"/>
</dbReference>
<evidence type="ECO:0000259" key="3">
    <source>
        <dbReference type="PROSITE" id="PS50043"/>
    </source>
</evidence>
<accession>X1PGG6</accession>
<dbReference type="SUPFAM" id="SSF52172">
    <property type="entry name" value="CheY-like"/>
    <property type="match status" value="1"/>
</dbReference>
<keyword evidence="1" id="KW-0238">DNA-binding</keyword>
<comment type="caution">
    <text evidence="5">The sequence shown here is derived from an EMBL/GenBank/DDBJ whole genome shotgun (WGS) entry which is preliminary data.</text>
</comment>
<dbReference type="GO" id="GO:0006355">
    <property type="term" value="P:regulation of DNA-templated transcription"/>
    <property type="evidence" value="ECO:0007669"/>
    <property type="project" value="InterPro"/>
</dbReference>
<gene>
    <name evidence="5" type="ORF">S06H3_61782</name>
</gene>
<dbReference type="PANTHER" id="PTHR43214:SF37">
    <property type="entry name" value="TRANSCRIPTIONAL REGULATORY PROTEIN YDFI"/>
    <property type="match status" value="1"/>
</dbReference>